<organism evidence="2 3">
    <name type="scientific">Rhodococcus gannanensis</name>
    <dbReference type="NCBI Taxonomy" id="1960308"/>
    <lineage>
        <taxon>Bacteria</taxon>
        <taxon>Bacillati</taxon>
        <taxon>Actinomycetota</taxon>
        <taxon>Actinomycetes</taxon>
        <taxon>Mycobacteriales</taxon>
        <taxon>Nocardiaceae</taxon>
        <taxon>Rhodococcus</taxon>
    </lineage>
</organism>
<dbReference type="Gene3D" id="1.10.10.10">
    <property type="entry name" value="Winged helix-like DNA-binding domain superfamily/Winged helix DNA-binding domain"/>
    <property type="match status" value="1"/>
</dbReference>
<protein>
    <submittedName>
        <fullName evidence="2">MarR family winged helix-turn-helix transcriptional regulator</fullName>
    </submittedName>
</protein>
<evidence type="ECO:0000313" key="2">
    <source>
        <dbReference type="EMBL" id="MFD1813235.1"/>
    </source>
</evidence>
<evidence type="ECO:0000259" key="1">
    <source>
        <dbReference type="PROSITE" id="PS50995"/>
    </source>
</evidence>
<dbReference type="InterPro" id="IPR039422">
    <property type="entry name" value="MarR/SlyA-like"/>
</dbReference>
<dbReference type="EMBL" id="JBHUFB010000010">
    <property type="protein sequence ID" value="MFD1813235.1"/>
    <property type="molecule type" value="Genomic_DNA"/>
</dbReference>
<reference evidence="3" key="1">
    <citation type="journal article" date="2019" name="Int. J. Syst. Evol. Microbiol.">
        <title>The Global Catalogue of Microorganisms (GCM) 10K type strain sequencing project: providing services to taxonomists for standard genome sequencing and annotation.</title>
        <authorList>
            <consortium name="The Broad Institute Genomics Platform"/>
            <consortium name="The Broad Institute Genome Sequencing Center for Infectious Disease"/>
            <person name="Wu L."/>
            <person name="Ma J."/>
        </authorList>
    </citation>
    <scope>NUCLEOTIDE SEQUENCE [LARGE SCALE GENOMIC DNA]</scope>
    <source>
        <strain evidence="3">DT72</strain>
    </source>
</reference>
<dbReference type="InterPro" id="IPR000835">
    <property type="entry name" value="HTH_MarR-typ"/>
</dbReference>
<dbReference type="PANTHER" id="PTHR33164:SF57">
    <property type="entry name" value="MARR-FAMILY TRANSCRIPTIONAL REGULATOR"/>
    <property type="match status" value="1"/>
</dbReference>
<dbReference type="PRINTS" id="PR00598">
    <property type="entry name" value="HTHMARR"/>
</dbReference>
<dbReference type="Pfam" id="PF12802">
    <property type="entry name" value="MarR_2"/>
    <property type="match status" value="1"/>
</dbReference>
<proteinExistence type="predicted"/>
<sequence>MDEDPIAELEAELVDMWRRGSISTRESAHAIDPKLDPACYPLLILLARSIEAVPMSTLVQDLGVEKSTLTRQIDAVMRLGLVRRRRDPADARAKLVELTDDGRARVSTQRDERVARWRRNLEQWDSGDLRSLAELLRRLGEAAG</sequence>
<name>A0ABW4P889_9NOCA</name>
<accession>A0ABW4P889</accession>
<dbReference type="SUPFAM" id="SSF46785">
    <property type="entry name" value="Winged helix' DNA-binding domain"/>
    <property type="match status" value="1"/>
</dbReference>
<gene>
    <name evidence="2" type="ORF">ACFSJG_13505</name>
</gene>
<dbReference type="SMART" id="SM00347">
    <property type="entry name" value="HTH_MARR"/>
    <property type="match status" value="1"/>
</dbReference>
<dbReference type="InterPro" id="IPR036390">
    <property type="entry name" value="WH_DNA-bd_sf"/>
</dbReference>
<comment type="caution">
    <text evidence="2">The sequence shown here is derived from an EMBL/GenBank/DDBJ whole genome shotgun (WGS) entry which is preliminary data.</text>
</comment>
<feature type="domain" description="HTH marR-type" evidence="1">
    <location>
        <begin position="6"/>
        <end position="141"/>
    </location>
</feature>
<evidence type="ECO:0000313" key="3">
    <source>
        <dbReference type="Proteomes" id="UP001597286"/>
    </source>
</evidence>
<dbReference type="InterPro" id="IPR036388">
    <property type="entry name" value="WH-like_DNA-bd_sf"/>
</dbReference>
<dbReference type="PANTHER" id="PTHR33164">
    <property type="entry name" value="TRANSCRIPTIONAL REGULATOR, MARR FAMILY"/>
    <property type="match status" value="1"/>
</dbReference>
<dbReference type="Proteomes" id="UP001597286">
    <property type="component" value="Unassembled WGS sequence"/>
</dbReference>
<dbReference type="RefSeq" id="WP_378485716.1">
    <property type="nucleotide sequence ID" value="NZ_JBHUFB010000010.1"/>
</dbReference>
<dbReference type="PROSITE" id="PS50995">
    <property type="entry name" value="HTH_MARR_2"/>
    <property type="match status" value="1"/>
</dbReference>
<keyword evidence="3" id="KW-1185">Reference proteome</keyword>